<evidence type="ECO:0000256" key="2">
    <source>
        <dbReference type="ARBA" id="ARBA00004429"/>
    </source>
</evidence>
<feature type="transmembrane region" description="Helical" evidence="16">
    <location>
        <begin position="34"/>
        <end position="54"/>
    </location>
</feature>
<dbReference type="EMBL" id="FPBX01000057">
    <property type="protein sequence ID" value="SFU98339.1"/>
    <property type="molecule type" value="Genomic_DNA"/>
</dbReference>
<dbReference type="AlphaFoldDB" id="A0A1I7KLN1"/>
<keyword evidence="7" id="KW-0808">Transferase</keyword>
<evidence type="ECO:0000256" key="3">
    <source>
        <dbReference type="ARBA" id="ARBA00012438"/>
    </source>
</evidence>
<dbReference type="InterPro" id="IPR036890">
    <property type="entry name" value="HATPase_C_sf"/>
</dbReference>
<evidence type="ECO:0000313" key="20">
    <source>
        <dbReference type="Proteomes" id="UP000183656"/>
    </source>
</evidence>
<evidence type="ECO:0000256" key="4">
    <source>
        <dbReference type="ARBA" id="ARBA00022475"/>
    </source>
</evidence>
<dbReference type="PANTHER" id="PTHR44936:SF5">
    <property type="entry name" value="SENSOR HISTIDINE KINASE ENVZ"/>
    <property type="match status" value="1"/>
</dbReference>
<comment type="subcellular location">
    <subcellularLocation>
        <location evidence="2">Cell inner membrane</location>
        <topology evidence="2">Multi-pass membrane protein</topology>
    </subcellularLocation>
</comment>
<feature type="domain" description="HAMP" evidence="18">
    <location>
        <begin position="200"/>
        <end position="254"/>
    </location>
</feature>
<sequence>MNATQDAASEATSPAPLESTVRAPVQGSRMGLNLFWRTFFLLALLLVGSILAWLQTLRALEFEPRTLHTAQQIASMVNLSRAALVHADAIARVSLIKTMADQEGVRILPREPGDHFELLDSSDLGLRLTEALTERLGPGTVVARSVNGEEGLWVGFTINDDPNWLLMDRSRFSPAGGKTWLVWLATATILSLVGAAAIAGLINRPLKQLSNAANRVREGDFAASHLDEEAVTSEIREVNIGFNRMAQKLAKLEQDRAVMIAGISHDLRTPLARLRLETEMSVNDDVAREHMVADIVQLDAIIDKFLDYARPDHVSLTPVNLHAVVSSCVYAVQDHRELQITMNVPEDLNVMADEVELARVISNLLENARRYGKTPDTDITSVEIAAKGRENWVLIKIRDRGKGVPPEQLANLTKPFFRGDSARTAAAGAGLGLSIVDKTVQRMGGMFALANSSTGGLAAHIQLERARNQPKGEDPKQRLQRPQIKRHLPRRPPAEDKV</sequence>
<dbReference type="Gene3D" id="1.10.287.130">
    <property type="match status" value="1"/>
</dbReference>
<dbReference type="InterPro" id="IPR005467">
    <property type="entry name" value="His_kinase_dom"/>
</dbReference>
<dbReference type="CDD" id="cd00082">
    <property type="entry name" value="HisKA"/>
    <property type="match status" value="1"/>
</dbReference>
<keyword evidence="9" id="KW-0547">Nucleotide-binding</keyword>
<organism evidence="19 20">
    <name type="scientific">Paenacidovorax caeni</name>
    <dbReference type="NCBI Taxonomy" id="343013"/>
    <lineage>
        <taxon>Bacteria</taxon>
        <taxon>Pseudomonadati</taxon>
        <taxon>Pseudomonadota</taxon>
        <taxon>Betaproteobacteria</taxon>
        <taxon>Burkholderiales</taxon>
        <taxon>Comamonadaceae</taxon>
        <taxon>Paenacidovorax</taxon>
    </lineage>
</organism>
<evidence type="ECO:0000256" key="15">
    <source>
        <dbReference type="SAM" id="MobiDB-lite"/>
    </source>
</evidence>
<dbReference type="Pfam" id="PF16524">
    <property type="entry name" value="RisS_PPD"/>
    <property type="match status" value="1"/>
</dbReference>
<dbReference type="InterPro" id="IPR003660">
    <property type="entry name" value="HAMP_dom"/>
</dbReference>
<evidence type="ECO:0000256" key="8">
    <source>
        <dbReference type="ARBA" id="ARBA00022692"/>
    </source>
</evidence>
<dbReference type="STRING" id="343013.SAMN04489707_105711"/>
<dbReference type="GO" id="GO:0005886">
    <property type="term" value="C:plasma membrane"/>
    <property type="evidence" value="ECO:0007669"/>
    <property type="project" value="UniProtKB-SubCell"/>
</dbReference>
<keyword evidence="11" id="KW-0067">ATP-binding</keyword>
<keyword evidence="12 16" id="KW-1133">Transmembrane helix</keyword>
<proteinExistence type="predicted"/>
<protein>
    <recommendedName>
        <fullName evidence="3">histidine kinase</fullName>
        <ecNumber evidence="3">2.7.13.3</ecNumber>
    </recommendedName>
</protein>
<keyword evidence="8 16" id="KW-0812">Transmembrane</keyword>
<dbReference type="Proteomes" id="UP000183656">
    <property type="component" value="Unassembled WGS sequence"/>
</dbReference>
<keyword evidence="4" id="KW-1003">Cell membrane</keyword>
<dbReference type="Pfam" id="PF00672">
    <property type="entry name" value="HAMP"/>
    <property type="match status" value="1"/>
</dbReference>
<evidence type="ECO:0000256" key="12">
    <source>
        <dbReference type="ARBA" id="ARBA00022989"/>
    </source>
</evidence>
<dbReference type="Pfam" id="PF00512">
    <property type="entry name" value="HisKA"/>
    <property type="match status" value="1"/>
</dbReference>
<evidence type="ECO:0000256" key="16">
    <source>
        <dbReference type="SAM" id="Phobius"/>
    </source>
</evidence>
<dbReference type="EC" id="2.7.13.3" evidence="3"/>
<evidence type="ECO:0000256" key="5">
    <source>
        <dbReference type="ARBA" id="ARBA00022519"/>
    </source>
</evidence>
<accession>A0A1I7KLN1</accession>
<evidence type="ECO:0000313" key="19">
    <source>
        <dbReference type="EMBL" id="SFU98339.1"/>
    </source>
</evidence>
<evidence type="ECO:0000256" key="7">
    <source>
        <dbReference type="ARBA" id="ARBA00022679"/>
    </source>
</evidence>
<keyword evidence="14 16" id="KW-0472">Membrane</keyword>
<dbReference type="SUPFAM" id="SSF55874">
    <property type="entry name" value="ATPase domain of HSP90 chaperone/DNA topoisomerase II/histidine kinase"/>
    <property type="match status" value="1"/>
</dbReference>
<dbReference type="InterPro" id="IPR004358">
    <property type="entry name" value="Sig_transdc_His_kin-like_C"/>
</dbReference>
<dbReference type="SMART" id="SM00388">
    <property type="entry name" value="HisKA"/>
    <property type="match status" value="1"/>
</dbReference>
<keyword evidence="10 19" id="KW-0418">Kinase</keyword>
<dbReference type="GO" id="GO:0000155">
    <property type="term" value="F:phosphorelay sensor kinase activity"/>
    <property type="evidence" value="ECO:0007669"/>
    <property type="project" value="InterPro"/>
</dbReference>
<evidence type="ECO:0000256" key="10">
    <source>
        <dbReference type="ARBA" id="ARBA00022777"/>
    </source>
</evidence>
<dbReference type="PROSITE" id="PS50109">
    <property type="entry name" value="HIS_KIN"/>
    <property type="match status" value="1"/>
</dbReference>
<comment type="catalytic activity">
    <reaction evidence="1">
        <text>ATP + protein L-histidine = ADP + protein N-phospho-L-histidine.</text>
        <dbReference type="EC" id="2.7.13.3"/>
    </reaction>
</comment>
<evidence type="ECO:0000256" key="11">
    <source>
        <dbReference type="ARBA" id="ARBA00022840"/>
    </source>
</evidence>
<dbReference type="InterPro" id="IPR003661">
    <property type="entry name" value="HisK_dim/P_dom"/>
</dbReference>
<reference evidence="19 20" key="1">
    <citation type="submission" date="2016-10" db="EMBL/GenBank/DDBJ databases">
        <authorList>
            <person name="de Groot N.N."/>
        </authorList>
    </citation>
    <scope>NUCLEOTIDE SEQUENCE [LARGE SCALE GENOMIC DNA]</scope>
    <source>
        <strain evidence="19 20">R-24608</strain>
    </source>
</reference>
<dbReference type="PANTHER" id="PTHR44936">
    <property type="entry name" value="SENSOR PROTEIN CREC"/>
    <property type="match status" value="1"/>
</dbReference>
<evidence type="ECO:0000259" key="17">
    <source>
        <dbReference type="PROSITE" id="PS50109"/>
    </source>
</evidence>
<dbReference type="PROSITE" id="PS50885">
    <property type="entry name" value="HAMP"/>
    <property type="match status" value="1"/>
</dbReference>
<dbReference type="RefSeq" id="WP_054257653.1">
    <property type="nucleotide sequence ID" value="NZ_CYIG01000048.1"/>
</dbReference>
<dbReference type="OrthoDB" id="9804645at2"/>
<keyword evidence="20" id="KW-1185">Reference proteome</keyword>
<feature type="transmembrane region" description="Helical" evidence="16">
    <location>
        <begin position="180"/>
        <end position="202"/>
    </location>
</feature>
<dbReference type="InterPro" id="IPR036097">
    <property type="entry name" value="HisK_dim/P_sf"/>
</dbReference>
<name>A0A1I7KLN1_9BURK</name>
<keyword evidence="5" id="KW-0997">Cell inner membrane</keyword>
<dbReference type="InterPro" id="IPR003594">
    <property type="entry name" value="HATPase_dom"/>
</dbReference>
<dbReference type="Pfam" id="PF02518">
    <property type="entry name" value="HATPase_c"/>
    <property type="match status" value="1"/>
</dbReference>
<dbReference type="InterPro" id="IPR050980">
    <property type="entry name" value="2C_sensor_his_kinase"/>
</dbReference>
<feature type="compositionally biased region" description="Basic and acidic residues" evidence="15">
    <location>
        <begin position="465"/>
        <end position="477"/>
    </location>
</feature>
<dbReference type="GO" id="GO:0005524">
    <property type="term" value="F:ATP binding"/>
    <property type="evidence" value="ECO:0007669"/>
    <property type="project" value="UniProtKB-KW"/>
</dbReference>
<dbReference type="PRINTS" id="PR00344">
    <property type="entry name" value="BCTRLSENSOR"/>
</dbReference>
<evidence type="ECO:0000256" key="9">
    <source>
        <dbReference type="ARBA" id="ARBA00022741"/>
    </source>
</evidence>
<dbReference type="SMART" id="SM00304">
    <property type="entry name" value="HAMP"/>
    <property type="match status" value="1"/>
</dbReference>
<evidence type="ECO:0000256" key="13">
    <source>
        <dbReference type="ARBA" id="ARBA00023012"/>
    </source>
</evidence>
<keyword evidence="13" id="KW-0902">Two-component regulatory system</keyword>
<evidence type="ECO:0000256" key="1">
    <source>
        <dbReference type="ARBA" id="ARBA00000085"/>
    </source>
</evidence>
<evidence type="ECO:0000259" key="18">
    <source>
        <dbReference type="PROSITE" id="PS50885"/>
    </source>
</evidence>
<dbReference type="SUPFAM" id="SSF47384">
    <property type="entry name" value="Homodimeric domain of signal transducing histidine kinase"/>
    <property type="match status" value="1"/>
</dbReference>
<dbReference type="Gene3D" id="3.30.450.300">
    <property type="entry name" value="Sensor histidine kinase RisS, periplasmic domain"/>
    <property type="match status" value="1"/>
</dbReference>
<gene>
    <name evidence="19" type="ORF">SAMN04489707_105711</name>
</gene>
<dbReference type="InterPro" id="IPR032408">
    <property type="entry name" value="RisS_PPD"/>
</dbReference>
<dbReference type="SMART" id="SM00387">
    <property type="entry name" value="HATPase_c"/>
    <property type="match status" value="1"/>
</dbReference>
<feature type="domain" description="Histidine kinase" evidence="17">
    <location>
        <begin position="262"/>
        <end position="467"/>
    </location>
</feature>
<dbReference type="CDD" id="cd06225">
    <property type="entry name" value="HAMP"/>
    <property type="match status" value="1"/>
</dbReference>
<feature type="region of interest" description="Disordered" evidence="15">
    <location>
        <begin position="465"/>
        <end position="498"/>
    </location>
</feature>
<dbReference type="Gene3D" id="3.30.565.10">
    <property type="entry name" value="Histidine kinase-like ATPase, C-terminal domain"/>
    <property type="match status" value="1"/>
</dbReference>
<evidence type="ECO:0000256" key="14">
    <source>
        <dbReference type="ARBA" id="ARBA00023136"/>
    </source>
</evidence>
<evidence type="ECO:0000256" key="6">
    <source>
        <dbReference type="ARBA" id="ARBA00022553"/>
    </source>
</evidence>
<keyword evidence="6" id="KW-0597">Phosphoprotein</keyword>
<dbReference type="InterPro" id="IPR038421">
    <property type="entry name" value="RisS_PPD_sf"/>
</dbReference>